<comment type="subunit">
    <text evidence="2">Homodimer.</text>
</comment>
<evidence type="ECO:0000313" key="8">
    <source>
        <dbReference type="Proteomes" id="UP000078290"/>
    </source>
</evidence>
<dbReference type="PANTHER" id="PTHR11839:SF18">
    <property type="entry name" value="NUDIX HYDROLASE DOMAIN-CONTAINING PROTEIN"/>
    <property type="match status" value="1"/>
</dbReference>
<dbReference type="Proteomes" id="UP000078290">
    <property type="component" value="Unassembled WGS sequence"/>
</dbReference>
<feature type="binding site" evidence="4">
    <location>
        <position position="142"/>
    </location>
    <ligand>
        <name>Mg(2+)</name>
        <dbReference type="ChEBI" id="CHEBI:18420"/>
        <label>1</label>
    </ligand>
</feature>
<dbReference type="PROSITE" id="PS00893">
    <property type="entry name" value="NUDIX_BOX"/>
    <property type="match status" value="1"/>
</dbReference>
<evidence type="ECO:0000256" key="5">
    <source>
        <dbReference type="PIRSR" id="PIRSR604385-3"/>
    </source>
</evidence>
<dbReference type="GO" id="GO:0016818">
    <property type="term" value="F:hydrolase activity, acting on acid anhydrides, in phosphorus-containing anhydrides"/>
    <property type="evidence" value="ECO:0007669"/>
    <property type="project" value="InterPro"/>
</dbReference>
<evidence type="ECO:0000256" key="1">
    <source>
        <dbReference type="ARBA" id="ARBA00001946"/>
    </source>
</evidence>
<dbReference type="PROSITE" id="PS51462">
    <property type="entry name" value="NUDIX"/>
    <property type="match status" value="1"/>
</dbReference>
<dbReference type="OrthoDB" id="9806150at2"/>
<evidence type="ECO:0000256" key="2">
    <source>
        <dbReference type="ARBA" id="ARBA00011738"/>
    </source>
</evidence>
<feature type="binding site" evidence="4">
    <location>
        <position position="96"/>
    </location>
    <ligand>
        <name>Mg(2+)</name>
        <dbReference type="ChEBI" id="CHEBI:18420"/>
        <label>1</label>
    </ligand>
</feature>
<dbReference type="InterPro" id="IPR015797">
    <property type="entry name" value="NUDIX_hydrolase-like_dom_sf"/>
</dbReference>
<feature type="domain" description="Nudix hydrolase" evidence="6">
    <location>
        <begin position="40"/>
        <end position="171"/>
    </location>
</feature>
<feature type="binding site" evidence="4">
    <location>
        <position position="76"/>
    </location>
    <ligand>
        <name>Mg(2+)</name>
        <dbReference type="ChEBI" id="CHEBI:18420"/>
        <label>1</label>
    </ligand>
</feature>
<dbReference type="SUPFAM" id="SSF55811">
    <property type="entry name" value="Nudix"/>
    <property type="match status" value="1"/>
</dbReference>
<dbReference type="GO" id="GO:0019693">
    <property type="term" value="P:ribose phosphate metabolic process"/>
    <property type="evidence" value="ECO:0007669"/>
    <property type="project" value="TreeGrafter"/>
</dbReference>
<organism evidence="7 8">
    <name type="scientific">Parageobacillus thermoglucosidasius</name>
    <name type="common">Geobacillus thermoglucosidasius</name>
    <dbReference type="NCBI Taxonomy" id="1426"/>
    <lineage>
        <taxon>Bacteria</taxon>
        <taxon>Bacillati</taxon>
        <taxon>Bacillota</taxon>
        <taxon>Bacilli</taxon>
        <taxon>Bacillales</taxon>
        <taxon>Anoxybacillaceae</taxon>
        <taxon>Parageobacillus</taxon>
    </lineage>
</organism>
<protein>
    <submittedName>
        <fullName evidence="7">ADP-ribose pyrophosphatase</fullName>
    </submittedName>
</protein>
<evidence type="ECO:0000256" key="3">
    <source>
        <dbReference type="ARBA" id="ARBA00022801"/>
    </source>
</evidence>
<comment type="cofactor">
    <cofactor evidence="1 4">
        <name>Mg(2+)</name>
        <dbReference type="ChEBI" id="CHEBI:18420"/>
    </cofactor>
</comment>
<dbReference type="NCBIfam" id="TIGR00052">
    <property type="entry name" value="nudix-type nucleoside diphosphatase, YffH/AdpP family"/>
    <property type="match status" value="1"/>
</dbReference>
<dbReference type="Gene3D" id="3.90.79.10">
    <property type="entry name" value="Nucleoside Triphosphate Pyrophosphohydrolase"/>
    <property type="match status" value="1"/>
</dbReference>
<dbReference type="GO" id="GO:0006753">
    <property type="term" value="P:nucleoside phosphate metabolic process"/>
    <property type="evidence" value="ECO:0007669"/>
    <property type="project" value="TreeGrafter"/>
</dbReference>
<evidence type="ECO:0000313" key="7">
    <source>
        <dbReference type="EMBL" id="OAT74682.1"/>
    </source>
</evidence>
<keyword evidence="4" id="KW-0460">Magnesium</keyword>
<dbReference type="Pfam" id="PF00293">
    <property type="entry name" value="NUDIX"/>
    <property type="match status" value="1"/>
</dbReference>
<sequence>MEHLIEKTIRKEKIFSGKVVQLYVEDVQLPNGKTSKREVIKHPGAVAIIPITNEGKLVLVRQYRKALERVLVEIPAGKLEKGEEPLATAHRELEEETGYRARSLYHIASFYTSPGFADELIHLYVAEGLMKVENAASLDEDEFVDILEVTLEEALEMLEKREIYDAKTAYALQYLQWRRAMGEENA</sequence>
<proteinExistence type="predicted"/>
<dbReference type="PANTHER" id="PTHR11839">
    <property type="entry name" value="UDP/ADP-SUGAR PYROPHOSPHATASE"/>
    <property type="match status" value="1"/>
</dbReference>
<dbReference type="GO" id="GO:0005829">
    <property type="term" value="C:cytosol"/>
    <property type="evidence" value="ECO:0007669"/>
    <property type="project" value="TreeGrafter"/>
</dbReference>
<name>A0A1B7KX24_PARTM</name>
<comment type="caution">
    <text evidence="7">The sequence shown here is derived from an EMBL/GenBank/DDBJ whole genome shotgun (WGS) entry which is preliminary data.</text>
</comment>
<keyword evidence="3" id="KW-0378">Hydrolase</keyword>
<evidence type="ECO:0000256" key="4">
    <source>
        <dbReference type="PIRSR" id="PIRSR604385-2"/>
    </source>
</evidence>
<dbReference type="GO" id="GO:0046872">
    <property type="term" value="F:metal ion binding"/>
    <property type="evidence" value="ECO:0007669"/>
    <property type="project" value="UniProtKB-KW"/>
</dbReference>
<dbReference type="EMBL" id="LXMA01000001">
    <property type="protein sequence ID" value="OAT74682.1"/>
    <property type="molecule type" value="Genomic_DNA"/>
</dbReference>
<gene>
    <name evidence="7" type="ORF">A7K69_02925</name>
</gene>
<evidence type="ECO:0000259" key="6">
    <source>
        <dbReference type="PROSITE" id="PS51462"/>
    </source>
</evidence>
<dbReference type="InterPro" id="IPR004385">
    <property type="entry name" value="NDP_pyrophosphatase"/>
</dbReference>
<feature type="binding site" evidence="4">
    <location>
        <position position="92"/>
    </location>
    <ligand>
        <name>Mg(2+)</name>
        <dbReference type="ChEBI" id="CHEBI:18420"/>
        <label>1</label>
    </ligand>
</feature>
<dbReference type="RefSeq" id="WP_064549998.1">
    <property type="nucleotide sequence ID" value="NZ_LXMA01000001.1"/>
</dbReference>
<dbReference type="InterPro" id="IPR020084">
    <property type="entry name" value="NUDIX_hydrolase_CS"/>
</dbReference>
<reference evidence="8" key="1">
    <citation type="submission" date="2016-05" db="EMBL/GenBank/DDBJ databases">
        <authorList>
            <person name="Wang W."/>
            <person name="Zhu L."/>
        </authorList>
    </citation>
    <scope>NUCLEOTIDE SEQUENCE [LARGE SCALE GENOMIC DNA]</scope>
    <source>
        <strain evidence="8">W-2</strain>
    </source>
</reference>
<dbReference type="InterPro" id="IPR000086">
    <property type="entry name" value="NUDIX_hydrolase_dom"/>
</dbReference>
<accession>A0A1B7KX24</accession>
<feature type="short sequence motif" description="Nudix box" evidence="5">
    <location>
        <begin position="77"/>
        <end position="99"/>
    </location>
</feature>
<keyword evidence="4" id="KW-0479">Metal-binding</keyword>
<dbReference type="AlphaFoldDB" id="A0A1B7KX24"/>
<dbReference type="FunFam" id="3.90.79.10:FF:000024">
    <property type="entry name" value="ADP-ribose pyrophosphatase"/>
    <property type="match status" value="1"/>
</dbReference>